<proteinExistence type="inferred from homology"/>
<keyword evidence="4 9" id="KW-0808">Transferase</keyword>
<dbReference type="PROSITE" id="PS50263">
    <property type="entry name" value="CN_HYDROLASE"/>
    <property type="match status" value="1"/>
</dbReference>
<dbReference type="PANTHER" id="PTHR38686">
    <property type="entry name" value="APOLIPOPROTEIN N-ACYLTRANSFERASE"/>
    <property type="match status" value="1"/>
</dbReference>
<comment type="function">
    <text evidence="9">Catalyzes the phospholipid dependent N-acylation of the N-terminal cysteine of apolipoprotein, the last step in lipoprotein maturation.</text>
</comment>
<dbReference type="Pfam" id="PF20154">
    <property type="entry name" value="LNT_N"/>
    <property type="match status" value="1"/>
</dbReference>
<evidence type="ECO:0000256" key="6">
    <source>
        <dbReference type="ARBA" id="ARBA00022989"/>
    </source>
</evidence>
<evidence type="ECO:0000259" key="10">
    <source>
        <dbReference type="PROSITE" id="PS50263"/>
    </source>
</evidence>
<comment type="caution">
    <text evidence="11">The sequence shown here is derived from an EMBL/GenBank/DDBJ whole genome shotgun (WGS) entry which is preliminary data.</text>
</comment>
<dbReference type="InterPro" id="IPR045378">
    <property type="entry name" value="LNT_N"/>
</dbReference>
<keyword evidence="5 9" id="KW-0812">Transmembrane</keyword>
<dbReference type="CDD" id="cd07571">
    <property type="entry name" value="ALP_N-acyl_transferase"/>
    <property type="match status" value="1"/>
</dbReference>
<comment type="pathway">
    <text evidence="9">Protein modification; lipoprotein biosynthesis (N-acyl transfer).</text>
</comment>
<dbReference type="SUPFAM" id="SSF56317">
    <property type="entry name" value="Carbon-nitrogen hydrolase"/>
    <property type="match status" value="1"/>
</dbReference>
<dbReference type="Gene3D" id="3.60.110.10">
    <property type="entry name" value="Carbon-nitrogen hydrolase"/>
    <property type="match status" value="1"/>
</dbReference>
<keyword evidence="6 9" id="KW-1133">Transmembrane helix</keyword>
<reference evidence="11 12" key="1">
    <citation type="journal article" date="2013" name="Genome Announc.">
        <title>Genome Sequence of the Pyrene- and Fluoranthene-Degrading Bacterium Cycloclasticus sp. Strain PY97M.</title>
        <authorList>
            <person name="Cui Z."/>
            <person name="Xu G."/>
            <person name="Li Q."/>
            <person name="Gao W."/>
            <person name="Zheng L."/>
        </authorList>
    </citation>
    <scope>NUCLEOTIDE SEQUENCE [LARGE SCALE GENOMIC DNA]</scope>
    <source>
        <strain evidence="11 12">PY97M</strain>
    </source>
</reference>
<evidence type="ECO:0000256" key="4">
    <source>
        <dbReference type="ARBA" id="ARBA00022679"/>
    </source>
</evidence>
<dbReference type="GO" id="GO:0042158">
    <property type="term" value="P:lipoprotein biosynthetic process"/>
    <property type="evidence" value="ECO:0007669"/>
    <property type="project" value="UniProtKB-UniRule"/>
</dbReference>
<feature type="transmembrane region" description="Helical" evidence="9">
    <location>
        <begin position="55"/>
        <end position="73"/>
    </location>
</feature>
<evidence type="ECO:0000256" key="9">
    <source>
        <dbReference type="HAMAP-Rule" id="MF_01148"/>
    </source>
</evidence>
<dbReference type="Pfam" id="PF00795">
    <property type="entry name" value="CN_hydrolase"/>
    <property type="match status" value="1"/>
</dbReference>
<comment type="subcellular location">
    <subcellularLocation>
        <location evidence="1 9">Cell membrane</location>
        <topology evidence="1 9">Multi-pass membrane protein</topology>
    </subcellularLocation>
</comment>
<feature type="transmembrane region" description="Helical" evidence="9">
    <location>
        <begin position="121"/>
        <end position="139"/>
    </location>
</feature>
<dbReference type="InterPro" id="IPR003010">
    <property type="entry name" value="C-N_Hydrolase"/>
</dbReference>
<protein>
    <recommendedName>
        <fullName evidence="9">Apolipoprotein N-acyltransferase</fullName>
        <shortName evidence="9">ALP N-acyltransferase</shortName>
        <ecNumber evidence="9">2.3.1.269</ecNumber>
    </recommendedName>
</protein>
<feature type="transmembrane region" description="Helical" evidence="9">
    <location>
        <begin position="159"/>
        <end position="180"/>
    </location>
</feature>
<evidence type="ECO:0000256" key="8">
    <source>
        <dbReference type="ARBA" id="ARBA00023315"/>
    </source>
</evidence>
<comment type="similarity">
    <text evidence="2 9">Belongs to the CN hydrolase family. Apolipoprotein N-acyltransferase subfamily.</text>
</comment>
<evidence type="ECO:0000313" key="11">
    <source>
        <dbReference type="EMBL" id="EPD13499.1"/>
    </source>
</evidence>
<dbReference type="InterPro" id="IPR004563">
    <property type="entry name" value="Apolipo_AcylTrfase"/>
</dbReference>
<dbReference type="InterPro" id="IPR036526">
    <property type="entry name" value="C-N_Hydrolase_sf"/>
</dbReference>
<keyword evidence="8 9" id="KW-0012">Acyltransferase</keyword>
<evidence type="ECO:0000256" key="3">
    <source>
        <dbReference type="ARBA" id="ARBA00022475"/>
    </source>
</evidence>
<dbReference type="EMBL" id="ASHL01000002">
    <property type="protein sequence ID" value="EPD13499.1"/>
    <property type="molecule type" value="Genomic_DNA"/>
</dbReference>
<dbReference type="Proteomes" id="UP000015462">
    <property type="component" value="Unassembled WGS sequence"/>
</dbReference>
<dbReference type="AlphaFoldDB" id="A0AB33Z272"/>
<keyword evidence="12" id="KW-1185">Reference proteome</keyword>
<feature type="transmembrane region" description="Helical" evidence="9">
    <location>
        <begin position="31"/>
        <end position="48"/>
    </location>
</feature>
<gene>
    <name evidence="9" type="primary">lnt</name>
    <name evidence="11" type="ORF">L196_03161</name>
</gene>
<evidence type="ECO:0000256" key="2">
    <source>
        <dbReference type="ARBA" id="ARBA00010065"/>
    </source>
</evidence>
<organism evidence="11 12">
    <name type="scientific">Cycloclasticus pugetii</name>
    <dbReference type="NCBI Taxonomy" id="34068"/>
    <lineage>
        <taxon>Bacteria</taxon>
        <taxon>Pseudomonadati</taxon>
        <taxon>Pseudomonadota</taxon>
        <taxon>Gammaproteobacteria</taxon>
        <taxon>Thiotrichales</taxon>
        <taxon>Piscirickettsiaceae</taxon>
        <taxon>Cycloclasticus</taxon>
    </lineage>
</organism>
<dbReference type="GO" id="GO:0016410">
    <property type="term" value="F:N-acyltransferase activity"/>
    <property type="evidence" value="ECO:0007669"/>
    <property type="project" value="UniProtKB-UniRule"/>
</dbReference>
<dbReference type="NCBIfam" id="TIGR00546">
    <property type="entry name" value="lnt"/>
    <property type="match status" value="1"/>
</dbReference>
<evidence type="ECO:0000256" key="5">
    <source>
        <dbReference type="ARBA" id="ARBA00022692"/>
    </source>
</evidence>
<feature type="domain" description="CN hydrolase" evidence="10">
    <location>
        <begin position="227"/>
        <end position="465"/>
    </location>
</feature>
<dbReference type="HAMAP" id="MF_01148">
    <property type="entry name" value="Lnt"/>
    <property type="match status" value="1"/>
</dbReference>
<dbReference type="PANTHER" id="PTHR38686:SF1">
    <property type="entry name" value="APOLIPOPROTEIN N-ACYLTRANSFERASE"/>
    <property type="match status" value="1"/>
</dbReference>
<feature type="transmembrane region" description="Helical" evidence="9">
    <location>
        <begin position="192"/>
        <end position="209"/>
    </location>
</feature>
<keyword evidence="3 9" id="KW-1003">Cell membrane</keyword>
<feature type="transmembrane region" description="Helical" evidence="9">
    <location>
        <begin position="475"/>
        <end position="493"/>
    </location>
</feature>
<sequence>MLMNPKQGMRVIAAIFSGALLPLAFSPYDLPLMAVLSPVLFLLTLRQLRPSTAALMGYAFGWGYFAHGVYWVYFSIHHFANAPLWLAIIIMLGMVAILALYMALFAYLMNRFFYRRLAVRYLLALPSLWVGLEALRGVLFTGFPWLSLGFSQVDTWLSAWAPIVGVLGVSWLLVVMVGAISYCLHKVGKRQVMFASTLIVSVWLSGFMLKNIEWTEPAGAPIKVALLQGNIPQEIKWLPSFKQKNIDIYLQMTRQQHGVDLIVWPETSVPAFLHRVENTLIPQLKREVDERDIDIVLGLPVMSTNGSDYYNGLYSVRYSNDFYLKRHLVPLGEYMPLKPLSTIILNFLKIPMSDFSAGGDQQTLLQGAGFPFASSICYEDAFQQTSIDGLPEAAYLVNVSNDTWFGDTIAPYQHFQMARMRSLESGRFLLRSTNTGITAIIDPAGQVIKQAPMFRRTALTGEITPLKGATPFVQGGWWGFLGFVVVMVLVSFLKRDRIKNRPAYSA</sequence>
<accession>A0AB33Z272</accession>
<keyword evidence="7 9" id="KW-0472">Membrane</keyword>
<dbReference type="EC" id="2.3.1.269" evidence="9"/>
<evidence type="ECO:0000313" key="12">
    <source>
        <dbReference type="Proteomes" id="UP000015462"/>
    </source>
</evidence>
<comment type="catalytic activity">
    <reaction evidence="9">
        <text>N-terminal S-1,2-diacyl-sn-glyceryl-L-cysteinyl-[lipoprotein] + a glycerophospholipid = N-acyl-S-1,2-diacyl-sn-glyceryl-L-cysteinyl-[lipoprotein] + a 2-acyl-sn-glycero-3-phospholipid + H(+)</text>
        <dbReference type="Rhea" id="RHEA:48228"/>
        <dbReference type="Rhea" id="RHEA-COMP:14681"/>
        <dbReference type="Rhea" id="RHEA-COMP:14684"/>
        <dbReference type="ChEBI" id="CHEBI:15378"/>
        <dbReference type="ChEBI" id="CHEBI:136912"/>
        <dbReference type="ChEBI" id="CHEBI:140656"/>
        <dbReference type="ChEBI" id="CHEBI:140657"/>
        <dbReference type="ChEBI" id="CHEBI:140660"/>
        <dbReference type="EC" id="2.3.1.269"/>
    </reaction>
</comment>
<dbReference type="GO" id="GO:0005886">
    <property type="term" value="C:plasma membrane"/>
    <property type="evidence" value="ECO:0007669"/>
    <property type="project" value="UniProtKB-SubCell"/>
</dbReference>
<evidence type="ECO:0000256" key="7">
    <source>
        <dbReference type="ARBA" id="ARBA00023136"/>
    </source>
</evidence>
<evidence type="ECO:0000256" key="1">
    <source>
        <dbReference type="ARBA" id="ARBA00004651"/>
    </source>
</evidence>
<name>A0AB33Z272_9GAMM</name>
<feature type="transmembrane region" description="Helical" evidence="9">
    <location>
        <begin position="85"/>
        <end position="109"/>
    </location>
</feature>